<dbReference type="EMBL" id="VRMG01000015">
    <property type="protein sequence ID" value="TXN28373.1"/>
    <property type="molecule type" value="Genomic_DNA"/>
</dbReference>
<accession>A0A5C8ULP4</accession>
<dbReference type="InterPro" id="IPR013595">
    <property type="entry name" value="Pept_S33_TAP-like_C"/>
</dbReference>
<proteinExistence type="inferred from homology"/>
<keyword evidence="3 6" id="KW-0378">Hydrolase</keyword>
<name>A0A5C8ULP4_9MICO</name>
<gene>
    <name evidence="6" type="ORF">FVP33_18075</name>
</gene>
<dbReference type="PANTHER" id="PTHR43248:SF29">
    <property type="entry name" value="TRIPEPTIDYL AMINOPEPTIDASE"/>
    <property type="match status" value="1"/>
</dbReference>
<dbReference type="Proteomes" id="UP000321379">
    <property type="component" value="Unassembled WGS sequence"/>
</dbReference>
<organism evidence="6 7">
    <name type="scientific">Lacisediminihabitans profunda</name>
    <dbReference type="NCBI Taxonomy" id="2594790"/>
    <lineage>
        <taxon>Bacteria</taxon>
        <taxon>Bacillati</taxon>
        <taxon>Actinomycetota</taxon>
        <taxon>Actinomycetes</taxon>
        <taxon>Micrococcales</taxon>
        <taxon>Microbacteriaceae</taxon>
        <taxon>Lacisediminihabitans</taxon>
    </lineage>
</organism>
<comment type="similarity">
    <text evidence="1">Belongs to the peptidase S33 family.</text>
</comment>
<protein>
    <submittedName>
        <fullName evidence="6">Alpha/beta hydrolase</fullName>
    </submittedName>
</protein>
<keyword evidence="2 4" id="KW-0732">Signal</keyword>
<dbReference type="InterPro" id="IPR029058">
    <property type="entry name" value="AB_hydrolase_fold"/>
</dbReference>
<comment type="caution">
    <text evidence="6">The sequence shown here is derived from an EMBL/GenBank/DDBJ whole genome shotgun (WGS) entry which is preliminary data.</text>
</comment>
<evidence type="ECO:0000256" key="4">
    <source>
        <dbReference type="SAM" id="SignalP"/>
    </source>
</evidence>
<feature type="chain" id="PRO_5038862305" evidence="4">
    <location>
        <begin position="27"/>
        <end position="515"/>
    </location>
</feature>
<dbReference type="PROSITE" id="PS51257">
    <property type="entry name" value="PROKAR_LIPOPROTEIN"/>
    <property type="match status" value="1"/>
</dbReference>
<evidence type="ECO:0000256" key="2">
    <source>
        <dbReference type="ARBA" id="ARBA00022729"/>
    </source>
</evidence>
<evidence type="ECO:0000313" key="7">
    <source>
        <dbReference type="Proteomes" id="UP000321379"/>
    </source>
</evidence>
<keyword evidence="7" id="KW-1185">Reference proteome</keyword>
<dbReference type="InterPro" id="IPR051601">
    <property type="entry name" value="Serine_prot/Carboxylest_S33"/>
</dbReference>
<dbReference type="PANTHER" id="PTHR43248">
    <property type="entry name" value="2-SUCCINYL-6-HYDROXY-2,4-CYCLOHEXADIENE-1-CARBOXYLATE SYNTHASE"/>
    <property type="match status" value="1"/>
</dbReference>
<evidence type="ECO:0000313" key="6">
    <source>
        <dbReference type="EMBL" id="TXN28373.1"/>
    </source>
</evidence>
<dbReference type="RefSeq" id="WP_147785087.1">
    <property type="nucleotide sequence ID" value="NZ_VRMG01000015.1"/>
</dbReference>
<dbReference type="Gene3D" id="3.40.50.1820">
    <property type="entry name" value="alpha/beta hydrolase"/>
    <property type="match status" value="1"/>
</dbReference>
<reference evidence="6 7" key="1">
    <citation type="submission" date="2019-08" db="EMBL/GenBank/DDBJ databases">
        <title>Bacterial whole genome sequence for Glaciihabitans sp. CHu50b-6-2.</title>
        <authorList>
            <person name="Jin L."/>
        </authorList>
    </citation>
    <scope>NUCLEOTIDE SEQUENCE [LARGE SCALE GENOMIC DNA]</scope>
    <source>
        <strain evidence="6 7">CHu50b-6-2</strain>
    </source>
</reference>
<evidence type="ECO:0000256" key="3">
    <source>
        <dbReference type="ARBA" id="ARBA00022801"/>
    </source>
</evidence>
<dbReference type="AlphaFoldDB" id="A0A5C8ULP4"/>
<feature type="signal peptide" evidence="4">
    <location>
        <begin position="1"/>
        <end position="26"/>
    </location>
</feature>
<dbReference type="SUPFAM" id="SSF53474">
    <property type="entry name" value="alpha/beta-Hydrolases"/>
    <property type="match status" value="1"/>
</dbReference>
<feature type="domain" description="Peptidase S33 tripeptidyl aminopeptidase-like C-terminal" evidence="5">
    <location>
        <begin position="422"/>
        <end position="513"/>
    </location>
</feature>
<dbReference type="GO" id="GO:0016787">
    <property type="term" value="F:hydrolase activity"/>
    <property type="evidence" value="ECO:0007669"/>
    <property type="project" value="UniProtKB-KW"/>
</dbReference>
<sequence>MLTTRRKGVRAVGIAAALVAATLVLSGCVPFGTSGGATTSKPTGEKVSAELQPYYSQVLRWKACGSQQCTFAKAPMDWKHPSASTDISLALTRASATGTRLGSLFVNPGGPGASGYDTVHDNLKFAVSATLRKSFDVIGWDPRGVGRSSAVKCYDDAGLDDYIYGLAKNPVNSPAWVAEVTTSATDLGAACLKNTGRLLDFVDTQSTVSDLDMLRAVVGDTKLNYLGYSYGSDIGMFYTDRFADRVGRVVLDGATDSTLSIFDVDLAQSKAFETALRHYLEDCPSTKNCPFTGSVDDSLAKISALYDHLTVSPLTAPDGRKLDNNLLSTAISSALYDKSSWPYLSDMFGEIRKGKTDTAFVLADFYNGRNSDGTYKDNSLVAFYAVMCLDYPVVTDPAEIARQNALLVAAAPTTTRPSVVGDVVCQNWPFHNRTPPSPVSGTGAAPILVLATTGDPATPYQWGVALSKQLQSAHLITRHGEGHTAYNRGIACVDGAVDRYFTTGVVPSSDPDCTG</sequence>
<dbReference type="Pfam" id="PF08386">
    <property type="entry name" value="Abhydrolase_4"/>
    <property type="match status" value="1"/>
</dbReference>
<evidence type="ECO:0000256" key="1">
    <source>
        <dbReference type="ARBA" id="ARBA00010088"/>
    </source>
</evidence>
<evidence type="ECO:0000259" key="5">
    <source>
        <dbReference type="Pfam" id="PF08386"/>
    </source>
</evidence>